<evidence type="ECO:0000313" key="4">
    <source>
        <dbReference type="Proteomes" id="UP000640274"/>
    </source>
</evidence>
<comment type="subcellular location">
    <subcellularLocation>
        <location evidence="1">Membrane</location>
    </subcellularLocation>
</comment>
<evidence type="ECO:0000256" key="1">
    <source>
        <dbReference type="ARBA" id="ARBA00004370"/>
    </source>
</evidence>
<comment type="caution">
    <text evidence="3">The sequence shown here is derived from an EMBL/GenBank/DDBJ whole genome shotgun (WGS) entry which is preliminary data.</text>
</comment>
<keyword evidence="4" id="KW-1185">Reference proteome</keyword>
<dbReference type="Pfam" id="PF01370">
    <property type="entry name" value="Epimerase"/>
    <property type="match status" value="1"/>
</dbReference>
<feature type="domain" description="NAD-dependent epimerase/dehydratase" evidence="2">
    <location>
        <begin position="3"/>
        <end position="110"/>
    </location>
</feature>
<organism evidence="3 4">
    <name type="scientific">Paenibacillus roseus</name>
    <dbReference type="NCBI Taxonomy" id="2798579"/>
    <lineage>
        <taxon>Bacteria</taxon>
        <taxon>Bacillati</taxon>
        <taxon>Bacillota</taxon>
        <taxon>Bacilli</taxon>
        <taxon>Bacillales</taxon>
        <taxon>Paenibacillaceae</taxon>
        <taxon>Paenibacillus</taxon>
    </lineage>
</organism>
<dbReference type="GO" id="GO:0016020">
    <property type="term" value="C:membrane"/>
    <property type="evidence" value="ECO:0007669"/>
    <property type="project" value="UniProtKB-SubCell"/>
</dbReference>
<protein>
    <submittedName>
        <fullName evidence="3">NAD-dependent epimerase/dehydratase family protein</fullName>
    </submittedName>
</protein>
<dbReference type="Proteomes" id="UP000640274">
    <property type="component" value="Unassembled WGS sequence"/>
</dbReference>
<sequence>MKVIITGATGMVGGGVLHECLHHPDVEQVLVLGRKSCEIRHPKLREIVHTDLFDVSPVKEQLSGYNACFFCLGVSSIGMSEAEYTKITYDLTMHVAEALAESNPDMVFCYVTASGTDSTEQGRSMWARVKGRTENALLKLPFKSAYMFRPGYIQPTKGLQNTHPYYAYVSWLYPALKLLIPAYVTSQKEIGNAMIHAVNRGYESSILQCKDIARLAEPAR</sequence>
<dbReference type="InterPro" id="IPR036291">
    <property type="entry name" value="NAD(P)-bd_dom_sf"/>
</dbReference>
<dbReference type="PANTHER" id="PTHR14097">
    <property type="entry name" value="OXIDOREDUCTASE HTATIP2"/>
    <property type="match status" value="1"/>
</dbReference>
<accession>A0A934J5N9</accession>
<reference evidence="3" key="1">
    <citation type="submission" date="2020-12" db="EMBL/GenBank/DDBJ databases">
        <authorList>
            <person name="Huq M.A."/>
        </authorList>
    </citation>
    <scope>NUCLEOTIDE SEQUENCE</scope>
    <source>
        <strain evidence="3">MAHUQ-46</strain>
    </source>
</reference>
<evidence type="ECO:0000313" key="3">
    <source>
        <dbReference type="EMBL" id="MBJ6363749.1"/>
    </source>
</evidence>
<evidence type="ECO:0000259" key="2">
    <source>
        <dbReference type="Pfam" id="PF01370"/>
    </source>
</evidence>
<dbReference type="EMBL" id="JAELUP010000103">
    <property type="protein sequence ID" value="MBJ6363749.1"/>
    <property type="molecule type" value="Genomic_DNA"/>
</dbReference>
<dbReference type="AlphaFoldDB" id="A0A934J5N9"/>
<name>A0A934J5N9_9BACL</name>
<dbReference type="SUPFAM" id="SSF51735">
    <property type="entry name" value="NAD(P)-binding Rossmann-fold domains"/>
    <property type="match status" value="1"/>
</dbReference>
<proteinExistence type="predicted"/>
<dbReference type="PANTHER" id="PTHR14097:SF8">
    <property type="entry name" value="NAD(P)-BINDING DOMAIN-CONTAINING PROTEIN"/>
    <property type="match status" value="1"/>
</dbReference>
<dbReference type="Gene3D" id="3.40.50.720">
    <property type="entry name" value="NAD(P)-binding Rossmann-like Domain"/>
    <property type="match status" value="1"/>
</dbReference>
<dbReference type="InterPro" id="IPR001509">
    <property type="entry name" value="Epimerase_deHydtase"/>
</dbReference>
<gene>
    <name evidence="3" type="ORF">JFN88_21280</name>
</gene>